<evidence type="ECO:0000256" key="1">
    <source>
        <dbReference type="SAM" id="MobiDB-lite"/>
    </source>
</evidence>
<accession>A0ABQ5TC67</accession>
<sequence length="177" mass="18615">MPSAGGTPGTPANAMTGISFNLPDDDAAPAPVLPAADDVPCDGWWPGVNLGALRDAVRVPSGETERLRDAVRQAMLDIAGELAAWRADQVAAGYAKLADVPGRIVVDGKSDYELRWFRAVYSVVAADVGERAVGPQLSSAGADRLEALRADVDVHLRNVAFAVRDFLGKPRIVAEAL</sequence>
<name>A0ABQ5TC67_9CAUL</name>
<reference evidence="2" key="2">
    <citation type="submission" date="2023-01" db="EMBL/GenBank/DDBJ databases">
        <authorList>
            <person name="Sun Q."/>
            <person name="Evtushenko L."/>
        </authorList>
    </citation>
    <scope>NUCLEOTIDE SEQUENCE</scope>
    <source>
        <strain evidence="2">VKM B-1499</strain>
    </source>
</reference>
<reference evidence="2" key="1">
    <citation type="journal article" date="2014" name="Int. J. Syst. Evol. Microbiol.">
        <title>Complete genome of a new Firmicutes species belonging to the dominant human colonic microbiota ('Ruminococcus bicirculans') reveals two chromosomes and a selective capacity to utilize plant glucans.</title>
        <authorList>
            <consortium name="NISC Comparative Sequencing Program"/>
            <person name="Wegmann U."/>
            <person name="Louis P."/>
            <person name="Goesmann A."/>
            <person name="Henrissat B."/>
            <person name="Duncan S.H."/>
            <person name="Flint H.J."/>
        </authorList>
    </citation>
    <scope>NUCLEOTIDE SEQUENCE</scope>
    <source>
        <strain evidence="2">VKM B-1499</strain>
    </source>
</reference>
<protein>
    <submittedName>
        <fullName evidence="2">Phage head completion/stabilization protein</fullName>
    </submittedName>
</protein>
<evidence type="ECO:0000313" key="2">
    <source>
        <dbReference type="EMBL" id="GLK49625.1"/>
    </source>
</evidence>
<gene>
    <name evidence="2" type="ORF">GCM10017620_25980</name>
</gene>
<dbReference type="EMBL" id="BSFD01000010">
    <property type="protein sequence ID" value="GLK49625.1"/>
    <property type="molecule type" value="Genomic_DNA"/>
</dbReference>
<proteinExistence type="predicted"/>
<dbReference type="InterPro" id="IPR009225">
    <property type="entry name" value="Phage_head_completion_GpL"/>
</dbReference>
<dbReference type="Pfam" id="PF05926">
    <property type="entry name" value="Phage_GPL"/>
    <property type="match status" value="1"/>
</dbReference>
<organism evidence="2 3">
    <name type="scientific">Brevundimonas intermedia</name>
    <dbReference type="NCBI Taxonomy" id="74315"/>
    <lineage>
        <taxon>Bacteria</taxon>
        <taxon>Pseudomonadati</taxon>
        <taxon>Pseudomonadota</taxon>
        <taxon>Alphaproteobacteria</taxon>
        <taxon>Caulobacterales</taxon>
        <taxon>Caulobacteraceae</taxon>
        <taxon>Brevundimonas</taxon>
    </lineage>
</organism>
<feature type="region of interest" description="Disordered" evidence="1">
    <location>
        <begin position="1"/>
        <end position="21"/>
    </location>
</feature>
<evidence type="ECO:0000313" key="3">
    <source>
        <dbReference type="Proteomes" id="UP001143509"/>
    </source>
</evidence>
<comment type="caution">
    <text evidence="2">The sequence shown here is derived from an EMBL/GenBank/DDBJ whole genome shotgun (WGS) entry which is preliminary data.</text>
</comment>
<dbReference type="Proteomes" id="UP001143509">
    <property type="component" value="Unassembled WGS sequence"/>
</dbReference>
<keyword evidence="3" id="KW-1185">Reference proteome</keyword>